<dbReference type="InterPro" id="IPR011992">
    <property type="entry name" value="EF-hand-dom_pair"/>
</dbReference>
<feature type="compositionally biased region" description="Polar residues" evidence="9">
    <location>
        <begin position="79"/>
        <end position="100"/>
    </location>
</feature>
<sequence>MASVRKVTEKRHNPVDSICRKIRAIHRREEISDPGQHMIKHQASSLAPLPVPDPCCLNSEGSEASFLSPETLLLSTPSVSNLPSPEKATNSGCPTSTSRLSSQRNQSWASLVREGVRFRLFDLDSMSGQSCWSFTPQDSVVRKLTLNEDGWKSGADGGQDVPHGAHGARDREILTSIFRACDTEGRGSIEVGKVIDYLRQTSSQDLEDSGLEELWTMLDPEKTDPQVDLDTFHAAVKEWMAYCRPKWEGVKSRFSRTTEDSVFEKQDSINSVEMTTDITDSATGSLEALGGEMSQGVLDVSDLITYIADLHFHKQKLEEENCKFKLALETSEEANIQLTEDCAELRLQVKSVRQTVMRGNLLKEELEELKITLSVLEKEKSMTEAQNKQLETENRALILKIRILQEENLKNALDIDGLEKKIEELSETETEHQMQLHTYENTLLNKEASIQEKDLRIGELKSTIIEYRSIIENLRGEKNELAYELQQLQQELILNGIQLNAGREPSSDLSEGENSLCRELILAQSAENNKTECQCSSTSLSSLDAVTDQQILLFLRQPEQKGMEFTATLQTLFKEMSDVGTFIDSAFQWVTNPEITLKEKWVQQLTEFKHVKKKKLNLCRLSLISLGNHKESLDKVFVKLIEILKEFRLEYLYFQKEFFSRCSGIIGNQIEISASMKEEVQITNIIRHCDAKKRQKQLEAIKQLQEDAVNQEAILRKKVQEASKQLEEAKQQVKDRERTAHSASEKAKSLPHELEEAILEQRNLHTINTELSNTCQTLEQKTTLKTTIESLRNQLIKGRLHDLFQNVLDEESSHHDPLSSTEKIQQPFQEKLKHYCGKLHWDQEARIHQTSLVLKHPVWYTPLLDAFYLDSCTVILRLALTSFSSVASLVHASCERAKNGEIKDGALDVTRQPKCLSPTSGPNPGPDRSGCIRMNNDLSMEENGVERSYSESLPQPRKHRTLPSPGHASSTESTVTSSDSGSEILHMASGDLDSRSPCEKQETRSVSTMIETQGTSAAHENITCQDSRSKGKTVSNLEAKEEPKTIKEHRKECAAGETEVSSPPVATGKSLNFRQSDNTSANEKEVEAEFLRLSLGFKCDWFTLERRVKLEERSRDLAEENLKKEITNCLKLLESLTPLCEEDNQAQEIIKKLENSITFLSQCTTRVASRAEMLGAINQESRVSKAVEVMIQHVENLKRMYAKEHAELEELKQVLLQNERSFNPLEDEDDCQIKKRSASLNSKPSSLRRVTIASLPRNIGNAGMVAATENDRFSRRSSSWRILGSKQSEHRPSLHRFISTYSWADAEDERCELKTKDDSESPGEEIVERTRKPSLSERKNNPSKWDLSSVPHTLATWAGNLGTSVRKANKALWLSVAFIVLFAALMSLLTGRFFQKSVDAAPTQEGDSWISLEHILWPFTRLQHHGPPPV</sequence>
<feature type="transmembrane region" description="Helical" evidence="10">
    <location>
        <begin position="1371"/>
        <end position="1389"/>
    </location>
</feature>
<evidence type="ECO:0000256" key="4">
    <source>
        <dbReference type="ARBA" id="ARBA00022692"/>
    </source>
</evidence>
<keyword evidence="13" id="KW-1185">Reference proteome</keyword>
<feature type="domain" description="KASH5-like coiled-coil" evidence="12">
    <location>
        <begin position="300"/>
        <end position="487"/>
    </location>
</feature>
<dbReference type="Pfam" id="PF05781">
    <property type="entry name" value="MRVI1"/>
    <property type="match status" value="1"/>
</dbReference>
<feature type="coiled-coil region" evidence="8">
    <location>
        <begin position="328"/>
        <end position="442"/>
    </location>
</feature>
<reference evidence="14 15" key="1">
    <citation type="submission" date="2025-04" db="UniProtKB">
        <authorList>
            <consortium name="RefSeq"/>
        </authorList>
    </citation>
    <scope>IDENTIFICATION</scope>
</reference>
<evidence type="ECO:0000256" key="3">
    <source>
        <dbReference type="ARBA" id="ARBA00022490"/>
    </source>
</evidence>
<keyword evidence="3" id="KW-0963">Cytoplasm</keyword>
<feature type="domain" description="Protein KASH5 EF-hand-like" evidence="11">
    <location>
        <begin position="176"/>
        <end position="239"/>
    </location>
</feature>
<evidence type="ECO:0000313" key="15">
    <source>
        <dbReference type="RefSeq" id="XP_021114735.1"/>
    </source>
</evidence>
<dbReference type="Pfam" id="PF14658">
    <property type="entry name" value="EF-hand_9"/>
    <property type="match status" value="1"/>
</dbReference>
<feature type="region of interest" description="Disordered" evidence="9">
    <location>
        <begin position="1313"/>
        <end position="1344"/>
    </location>
</feature>
<dbReference type="InterPro" id="IPR039508">
    <property type="entry name" value="KASH5_EF-hand-like_dom"/>
</dbReference>
<protein>
    <submittedName>
        <fullName evidence="14 15">Lymphoid-restricted membrane protein isoform X1</fullName>
    </submittedName>
</protein>
<dbReference type="CTD" id="4033"/>
<dbReference type="PANTHER" id="PTHR15352">
    <property type="entry name" value="LYMPHOID-RESTRICTED MEMBRANE PROTEIN, JAW1"/>
    <property type="match status" value="1"/>
</dbReference>
<dbReference type="InterPro" id="IPR008677">
    <property type="entry name" value="MRVI1"/>
</dbReference>
<keyword evidence="7 10" id="KW-0472">Membrane</keyword>
<feature type="compositionally biased region" description="Basic and acidic residues" evidence="9">
    <location>
        <begin position="992"/>
        <end position="1003"/>
    </location>
</feature>
<feature type="region of interest" description="Disordered" evidence="9">
    <location>
        <begin position="988"/>
        <end position="1007"/>
    </location>
</feature>
<dbReference type="Proteomes" id="UP000694906">
    <property type="component" value="Unplaced"/>
</dbReference>
<name>A0AAX6SY54_HETGA</name>
<feature type="region of interest" description="Disordered" evidence="9">
    <location>
        <begin position="730"/>
        <end position="751"/>
    </location>
</feature>
<dbReference type="RefSeq" id="XP_021114734.1">
    <property type="nucleotide sequence ID" value="XM_021259075.1"/>
</dbReference>
<evidence type="ECO:0000256" key="6">
    <source>
        <dbReference type="ARBA" id="ARBA00023054"/>
    </source>
</evidence>
<keyword evidence="5 10" id="KW-1133">Transmembrane helix</keyword>
<feature type="region of interest" description="Disordered" evidence="9">
    <location>
        <begin position="910"/>
        <end position="981"/>
    </location>
</feature>
<accession>A0AAX6SY54</accession>
<feature type="compositionally biased region" description="Basic and acidic residues" evidence="9">
    <location>
        <begin position="1326"/>
        <end position="1340"/>
    </location>
</feature>
<evidence type="ECO:0000313" key="14">
    <source>
        <dbReference type="RefSeq" id="XP_021114734.1"/>
    </source>
</evidence>
<evidence type="ECO:0000259" key="12">
    <source>
        <dbReference type="Pfam" id="PF14662"/>
    </source>
</evidence>
<evidence type="ECO:0000313" key="13">
    <source>
        <dbReference type="Proteomes" id="UP000694906"/>
    </source>
</evidence>
<evidence type="ECO:0000256" key="9">
    <source>
        <dbReference type="SAM" id="MobiDB-lite"/>
    </source>
</evidence>
<dbReference type="RefSeq" id="XP_021114736.1">
    <property type="nucleotide sequence ID" value="XM_021259077.1"/>
</dbReference>
<evidence type="ECO:0000313" key="16">
    <source>
        <dbReference type="RefSeq" id="XP_021114736.1"/>
    </source>
</evidence>
<dbReference type="InterPro" id="IPR028168">
    <property type="entry name" value="KASH5_CC"/>
</dbReference>
<dbReference type="PANTHER" id="PTHR15352:SF3">
    <property type="entry name" value="INOSITOL 1,4,5-TRIPHOSPHATE RECEPTOR ASSOCIATED 2"/>
    <property type="match status" value="1"/>
</dbReference>
<proteinExistence type="predicted"/>
<evidence type="ECO:0000256" key="7">
    <source>
        <dbReference type="ARBA" id="ARBA00023136"/>
    </source>
</evidence>
<comment type="subcellular location">
    <subcellularLocation>
        <location evidence="2">Cytoplasm</location>
    </subcellularLocation>
    <subcellularLocation>
        <location evidence="1">Membrane</location>
        <topology evidence="1">Single-pass membrane protein</topology>
    </subcellularLocation>
</comment>
<dbReference type="GO" id="GO:0005789">
    <property type="term" value="C:endoplasmic reticulum membrane"/>
    <property type="evidence" value="ECO:0007669"/>
    <property type="project" value="TreeGrafter"/>
</dbReference>
<evidence type="ECO:0000256" key="8">
    <source>
        <dbReference type="SAM" id="Coils"/>
    </source>
</evidence>
<evidence type="ECO:0000259" key="11">
    <source>
        <dbReference type="Pfam" id="PF14658"/>
    </source>
</evidence>
<keyword evidence="4 10" id="KW-0812">Transmembrane</keyword>
<feature type="compositionally biased region" description="Polar residues" evidence="9">
    <location>
        <begin position="1069"/>
        <end position="1079"/>
    </location>
</feature>
<evidence type="ECO:0000256" key="5">
    <source>
        <dbReference type="ARBA" id="ARBA00022989"/>
    </source>
</evidence>
<dbReference type="SUPFAM" id="SSF47473">
    <property type="entry name" value="EF-hand"/>
    <property type="match status" value="1"/>
</dbReference>
<dbReference type="GeneID" id="101696714"/>
<dbReference type="Pfam" id="PF14662">
    <property type="entry name" value="KASH_CCD"/>
    <property type="match status" value="1"/>
</dbReference>
<feature type="region of interest" description="Disordered" evidence="9">
    <location>
        <begin position="1026"/>
        <end position="1079"/>
    </location>
</feature>
<dbReference type="RefSeq" id="XP_021114735.1">
    <property type="nucleotide sequence ID" value="XM_021259076.1"/>
</dbReference>
<organism evidence="13 16">
    <name type="scientific">Heterocephalus glaber</name>
    <name type="common">Naked mole rat</name>
    <dbReference type="NCBI Taxonomy" id="10181"/>
    <lineage>
        <taxon>Eukaryota</taxon>
        <taxon>Metazoa</taxon>
        <taxon>Chordata</taxon>
        <taxon>Craniata</taxon>
        <taxon>Vertebrata</taxon>
        <taxon>Euteleostomi</taxon>
        <taxon>Mammalia</taxon>
        <taxon>Eutheria</taxon>
        <taxon>Euarchontoglires</taxon>
        <taxon>Glires</taxon>
        <taxon>Rodentia</taxon>
        <taxon>Hystricomorpha</taxon>
        <taxon>Bathyergidae</taxon>
        <taxon>Heterocephalus</taxon>
    </lineage>
</organism>
<gene>
    <name evidence="14 15 16" type="primary">Lrmp</name>
</gene>
<feature type="region of interest" description="Disordered" evidence="9">
    <location>
        <begin position="77"/>
        <end position="100"/>
    </location>
</feature>
<evidence type="ECO:0000256" key="10">
    <source>
        <dbReference type="SAM" id="Phobius"/>
    </source>
</evidence>
<evidence type="ECO:0000256" key="1">
    <source>
        <dbReference type="ARBA" id="ARBA00004167"/>
    </source>
</evidence>
<keyword evidence="6 8" id="KW-0175">Coiled coil</keyword>
<feature type="compositionally biased region" description="Polar residues" evidence="9">
    <location>
        <begin position="1026"/>
        <end position="1036"/>
    </location>
</feature>
<feature type="compositionally biased region" description="Basic and acidic residues" evidence="9">
    <location>
        <begin position="1038"/>
        <end position="1054"/>
    </location>
</feature>
<feature type="compositionally biased region" description="Low complexity" evidence="9">
    <location>
        <begin position="969"/>
        <end position="981"/>
    </location>
</feature>
<evidence type="ECO:0000256" key="2">
    <source>
        <dbReference type="ARBA" id="ARBA00004496"/>
    </source>
</evidence>